<dbReference type="InterPro" id="IPR036388">
    <property type="entry name" value="WH-like_DNA-bd_sf"/>
</dbReference>
<dbReference type="InterPro" id="IPR041664">
    <property type="entry name" value="AAA_16"/>
</dbReference>
<dbReference type="InterPro" id="IPR011990">
    <property type="entry name" value="TPR-like_helical_dom_sf"/>
</dbReference>
<dbReference type="PROSITE" id="PS50043">
    <property type="entry name" value="HTH_LUXR_2"/>
    <property type="match status" value="1"/>
</dbReference>
<dbReference type="Gene3D" id="1.25.40.10">
    <property type="entry name" value="Tetratricopeptide repeat domain"/>
    <property type="match status" value="1"/>
</dbReference>
<evidence type="ECO:0000313" key="12">
    <source>
        <dbReference type="Proteomes" id="UP000257039"/>
    </source>
</evidence>
<dbReference type="EMBL" id="NDXW01000001">
    <property type="protein sequence ID" value="RDH44546.1"/>
    <property type="molecule type" value="Genomic_DNA"/>
</dbReference>
<evidence type="ECO:0000256" key="2">
    <source>
        <dbReference type="ARBA" id="ARBA00022840"/>
    </source>
</evidence>
<dbReference type="SMART" id="SM00421">
    <property type="entry name" value="HTH_LUXR"/>
    <property type="match status" value="1"/>
</dbReference>
<dbReference type="GO" id="GO:0045913">
    <property type="term" value="P:positive regulation of carbohydrate metabolic process"/>
    <property type="evidence" value="ECO:0007669"/>
    <property type="project" value="UniProtKB-UniRule"/>
</dbReference>
<comment type="similarity">
    <text evidence="8">Belongs to the MalT family.</text>
</comment>
<dbReference type="Pfam" id="PF13191">
    <property type="entry name" value="AAA_16"/>
    <property type="match status" value="1"/>
</dbReference>
<keyword evidence="1 8" id="KW-0547">Nucleotide-binding</keyword>
<feature type="binding site" evidence="8">
    <location>
        <begin position="56"/>
        <end position="63"/>
    </location>
    <ligand>
        <name>ATP</name>
        <dbReference type="ChEBI" id="CHEBI:30616"/>
    </ligand>
</feature>
<dbReference type="InterPro" id="IPR041617">
    <property type="entry name" value="TPR_MalT"/>
</dbReference>
<feature type="domain" description="HTH luxR-type" evidence="10">
    <location>
        <begin position="852"/>
        <end position="917"/>
    </location>
</feature>
<dbReference type="InterPro" id="IPR059106">
    <property type="entry name" value="WHD_MalT"/>
</dbReference>
<dbReference type="SUPFAM" id="SSF48452">
    <property type="entry name" value="TPR-like"/>
    <property type="match status" value="1"/>
</dbReference>
<keyword evidence="12" id="KW-1185">Reference proteome</keyword>
<evidence type="ECO:0000256" key="5">
    <source>
        <dbReference type="ARBA" id="ARBA00023159"/>
    </source>
</evidence>
<dbReference type="NCBIfam" id="NF003420">
    <property type="entry name" value="PRK04841.1"/>
    <property type="match status" value="1"/>
</dbReference>
<dbReference type="Gene3D" id="3.40.50.300">
    <property type="entry name" value="P-loop containing nucleotide triphosphate hydrolases"/>
    <property type="match status" value="1"/>
</dbReference>
<dbReference type="InterPro" id="IPR000792">
    <property type="entry name" value="Tscrpt_reg_LuxR_C"/>
</dbReference>
<protein>
    <recommendedName>
        <fullName evidence="8">HTH-type transcriptional regulator MalT</fullName>
    </recommendedName>
    <alternativeName>
        <fullName evidence="8">ATP-dependent transcriptional activator MalT</fullName>
    </alternativeName>
</protein>
<evidence type="ECO:0000256" key="9">
    <source>
        <dbReference type="SAM" id="Coils"/>
    </source>
</evidence>
<dbReference type="PROSITE" id="PS00622">
    <property type="entry name" value="HTH_LUXR_1"/>
    <property type="match status" value="1"/>
</dbReference>
<dbReference type="AlphaFoldDB" id="A0A4P9VNR9"/>
<dbReference type="CDD" id="cd06170">
    <property type="entry name" value="LuxR_C_like"/>
    <property type="match status" value="1"/>
</dbReference>
<comment type="function">
    <text evidence="8">Positively regulates the transcription of the maltose regulon whose gene products are responsible for uptake and catabolism of malto-oligosaccharides. Specifically binds to the promoter region of its target genes, recognizing a short DNA motif called the MalT box.</text>
</comment>
<organism evidence="11 12">
    <name type="scientific">Zooshikella ganghwensis</name>
    <dbReference type="NCBI Taxonomy" id="202772"/>
    <lineage>
        <taxon>Bacteria</taxon>
        <taxon>Pseudomonadati</taxon>
        <taxon>Pseudomonadota</taxon>
        <taxon>Gammaproteobacteria</taxon>
        <taxon>Oceanospirillales</taxon>
        <taxon>Zooshikellaceae</taxon>
        <taxon>Zooshikella</taxon>
    </lineage>
</organism>
<dbReference type="RefSeq" id="WP_094787675.1">
    <property type="nucleotide sequence ID" value="NZ_NDXW01000001.1"/>
</dbReference>
<evidence type="ECO:0000256" key="6">
    <source>
        <dbReference type="ARBA" id="ARBA00023163"/>
    </source>
</evidence>
<feature type="coiled-coil region" evidence="9">
    <location>
        <begin position="798"/>
        <end position="825"/>
    </location>
</feature>
<evidence type="ECO:0000256" key="1">
    <source>
        <dbReference type="ARBA" id="ARBA00022741"/>
    </source>
</evidence>
<dbReference type="HAMAP" id="MF_01247">
    <property type="entry name" value="HTH_type_MalT"/>
    <property type="match status" value="1"/>
</dbReference>
<evidence type="ECO:0000256" key="4">
    <source>
        <dbReference type="ARBA" id="ARBA00023125"/>
    </source>
</evidence>
<keyword evidence="3 8" id="KW-0805">Transcription regulation</keyword>
<dbReference type="Pfam" id="PF00196">
    <property type="entry name" value="GerE"/>
    <property type="match status" value="1"/>
</dbReference>
<dbReference type="PRINTS" id="PR00038">
    <property type="entry name" value="HTHLUXR"/>
</dbReference>
<dbReference type="Pfam" id="PF25873">
    <property type="entry name" value="WHD_MalT"/>
    <property type="match status" value="1"/>
</dbReference>
<dbReference type="SUPFAM" id="SSF46894">
    <property type="entry name" value="C-terminal effector domain of the bipartite response regulators"/>
    <property type="match status" value="1"/>
</dbReference>
<comment type="activity regulation">
    <text evidence="8">Activated by ATP and maltotriose, which are both required for DNA binding.</text>
</comment>
<dbReference type="Proteomes" id="UP000257039">
    <property type="component" value="Unassembled WGS sequence"/>
</dbReference>
<dbReference type="PANTHER" id="PTHR44688">
    <property type="entry name" value="DNA-BINDING TRANSCRIPTIONAL ACTIVATOR DEVR_DOSR"/>
    <property type="match status" value="1"/>
</dbReference>
<comment type="subunit">
    <text evidence="8">Monomer in solution. Oligomerizes to an active state in the presence of the positive effectors ATP and maltotriose.</text>
</comment>
<accession>A0A4P9VNR9</accession>
<keyword evidence="7 8" id="KW-0119">Carbohydrate metabolism</keyword>
<evidence type="ECO:0000256" key="8">
    <source>
        <dbReference type="HAMAP-Rule" id="MF_01247"/>
    </source>
</evidence>
<dbReference type="PANTHER" id="PTHR44688:SF16">
    <property type="entry name" value="DNA-BINDING TRANSCRIPTIONAL ACTIVATOR DEVR_DOSR"/>
    <property type="match status" value="1"/>
</dbReference>
<evidence type="ECO:0000256" key="7">
    <source>
        <dbReference type="ARBA" id="ARBA00023277"/>
    </source>
</evidence>
<proteinExistence type="inferred from homology"/>
<keyword evidence="4 8" id="KW-0238">DNA-binding</keyword>
<dbReference type="InterPro" id="IPR016032">
    <property type="entry name" value="Sig_transdc_resp-reg_C-effctor"/>
</dbReference>
<evidence type="ECO:0000313" key="11">
    <source>
        <dbReference type="EMBL" id="RDH44546.1"/>
    </source>
</evidence>
<evidence type="ECO:0000256" key="3">
    <source>
        <dbReference type="ARBA" id="ARBA00023015"/>
    </source>
</evidence>
<dbReference type="InterPro" id="IPR023768">
    <property type="entry name" value="Tscrpt_reg_HTH_MalT"/>
</dbReference>
<dbReference type="GO" id="GO:0005524">
    <property type="term" value="F:ATP binding"/>
    <property type="evidence" value="ECO:0007669"/>
    <property type="project" value="UniProtKB-UniRule"/>
</dbReference>
<sequence>MASAHLAKTVESGSGQLVLIPSKISVPNRPSKLTHRPRLASQLADYSTHQLTLIHGPAGYGKTSLSLDWINQLNHPVAWFSIDSADNEPVRFIAYLTACLQQATQRCPQSLEQVLTANPIHFESHISRLLMELANTDIPVLLVLDDYHWIDNEVIHQGLRFLIKHKPAFLHIVINSRSLPPLGLANLRLHDQLLEIAPDQLAFDEDDAHQFFADRLPFSLTPCQLAPLLQQVEGWPTVLQLIALLSTPDIDSFESWANEVVKGHTYLLDYLAEEVLTQVSPEIKQFLYFSSVLDSMNDYLVKTVTGVENGQAMLEQLEQLGLFITPLDCQRHWYRYHPLFSTFLRHQLGKHYPGQTQTLHQRACAGWQQLGYIHEALTHAIAGENHCALTEILLKHGWSFYQQGQCRILQQALNSIPSATLATNAELTMLGAWVAQNLYQYDDVENLLVQAEQKLPQQMPQPQWQEIQCEFNTIRAQLAMNLGQIKEAQMLAQDALANLPEERRRIRTVALSVLGEASFCQGQLTKAQQMMEEAEQLARLRGASQIALWTLCQQSEIAMAQGYLQKAFNIQDKALQFATEHQVNHLPIMEFIHRVRAQVLFEWHHLDGAEKHSLAGIEILRPQGEHWFLQCYALLAKITLLRGKHTVCADYIQKLQQLMQGDDYHSDWMANAHATMLAYWQATQDMAAIERWQQAAPPLSPATNHFYQCHARNRARAEIYLNQPAKAIDILTSLQQQAVKYRLITDQNRNHICFAQAYWSQDERELALEHLEQALQLATTTGFISSFLLIGKSLIVMLKALKQDYPLADNELQRAERLIKLAQQQRSLNKSITITLDETLIGDILLQADIPELIKSTPLTKREWQVLSLIHSGLSNEQIAGHLEVAPSTIKTHIRSLYQKLNVNHRDEAIDIANKMLRTIQGD</sequence>
<evidence type="ECO:0000259" key="10">
    <source>
        <dbReference type="PROSITE" id="PS50043"/>
    </source>
</evidence>
<comment type="caution">
    <text evidence="11">The sequence shown here is derived from an EMBL/GenBank/DDBJ whole genome shotgun (WGS) entry which is preliminary data.</text>
</comment>
<dbReference type="InterPro" id="IPR027417">
    <property type="entry name" value="P-loop_NTPase"/>
</dbReference>
<gene>
    <name evidence="8" type="primary">malT</name>
    <name evidence="11" type="ORF">B9G39_14505</name>
</gene>
<dbReference type="SUPFAM" id="SSF52540">
    <property type="entry name" value="P-loop containing nucleoside triphosphate hydrolases"/>
    <property type="match status" value="1"/>
</dbReference>
<keyword evidence="6 8" id="KW-0804">Transcription</keyword>
<keyword evidence="5 8" id="KW-0010">Activator</keyword>
<keyword evidence="9" id="KW-0175">Coiled coil</keyword>
<dbReference type="Gene3D" id="1.10.10.10">
    <property type="entry name" value="Winged helix-like DNA-binding domain superfamily/Winged helix DNA-binding domain"/>
    <property type="match status" value="1"/>
</dbReference>
<dbReference type="GO" id="GO:0003700">
    <property type="term" value="F:DNA-binding transcription factor activity"/>
    <property type="evidence" value="ECO:0007669"/>
    <property type="project" value="UniProtKB-UniRule"/>
</dbReference>
<name>A0A4P9VNR9_9GAMM</name>
<dbReference type="GO" id="GO:0045893">
    <property type="term" value="P:positive regulation of DNA-templated transcription"/>
    <property type="evidence" value="ECO:0007669"/>
    <property type="project" value="UniProtKB-UniRule"/>
</dbReference>
<keyword evidence="2 8" id="KW-0067">ATP-binding</keyword>
<dbReference type="Pfam" id="PF17874">
    <property type="entry name" value="TPR_MalT"/>
    <property type="match status" value="1"/>
</dbReference>
<dbReference type="GO" id="GO:0003677">
    <property type="term" value="F:DNA binding"/>
    <property type="evidence" value="ECO:0007669"/>
    <property type="project" value="UniProtKB-KW"/>
</dbReference>
<reference evidence="11 12" key="1">
    <citation type="submission" date="2017-04" db="EMBL/GenBank/DDBJ databases">
        <title>Draft genome sequence of Zooshikella ganghwensis VG4 isolated from Red Sea sediments.</title>
        <authorList>
            <person name="Rehman Z."/>
            <person name="Alam I."/>
            <person name="Kamau A."/>
            <person name="Bajic V."/>
            <person name="Leiknes T."/>
        </authorList>
    </citation>
    <scope>NUCLEOTIDE SEQUENCE [LARGE SCALE GENOMIC DNA]</scope>
    <source>
        <strain evidence="11 12">VG4</strain>
    </source>
</reference>